<dbReference type="Proteomes" id="UP000218209">
    <property type="component" value="Unassembled WGS sequence"/>
</dbReference>
<keyword evidence="1" id="KW-0677">Repeat</keyword>
<keyword evidence="5" id="KW-1185">Reference proteome</keyword>
<dbReference type="Gene3D" id="1.25.40.20">
    <property type="entry name" value="Ankyrin repeat-containing domain"/>
    <property type="match status" value="3"/>
</dbReference>
<dbReference type="PROSITE" id="PS50297">
    <property type="entry name" value="ANK_REP_REGION"/>
    <property type="match status" value="5"/>
</dbReference>
<dbReference type="PRINTS" id="PR01415">
    <property type="entry name" value="ANKYRIN"/>
</dbReference>
<evidence type="ECO:0000313" key="5">
    <source>
        <dbReference type="Proteomes" id="UP000218209"/>
    </source>
</evidence>
<feature type="repeat" description="ANK" evidence="3">
    <location>
        <begin position="63"/>
        <end position="89"/>
    </location>
</feature>
<keyword evidence="2 3" id="KW-0040">ANK repeat</keyword>
<feature type="repeat" description="ANK" evidence="3">
    <location>
        <begin position="134"/>
        <end position="166"/>
    </location>
</feature>
<dbReference type="PANTHER" id="PTHR24198:SF165">
    <property type="entry name" value="ANKYRIN REPEAT-CONTAINING PROTEIN-RELATED"/>
    <property type="match status" value="1"/>
</dbReference>
<sequence length="341" mass="33943">MAAAASGAAGAPRWLAGGGPAAEAIAARPGALPALHEAARRGDAAAVAGLLDGGVRAGTALDLGDTALHGAAVGGHVGMMEALLAAGASAAHGCRWEWCRTAWRSLHCAARGGHARAIQVLLEVGADVHFQTIDGETALHCAGESGSFEAVAALLAADVDMHVQTIDGETALHRAGGSGSADAVAALLAAGAYVHVQAKNRPSCTAQAEAGAPRWCRHCWRRAQTCTSRPTTAKPDWACGRATADAVAALQAAGADVDAQTDRGGTALHGAVERGGGETLAALLAGGADVHIQDHRAKAALHAASRRGVDALVVALLAGGADATAAAHDRQTPLRLAIDGE</sequence>
<dbReference type="EMBL" id="KV920255">
    <property type="protein sequence ID" value="OSX68639.1"/>
    <property type="molecule type" value="Genomic_DNA"/>
</dbReference>
<feature type="repeat" description="ANK" evidence="3">
    <location>
        <begin position="263"/>
        <end position="295"/>
    </location>
</feature>
<dbReference type="SUPFAM" id="SSF48403">
    <property type="entry name" value="Ankyrin repeat"/>
    <property type="match status" value="1"/>
</dbReference>
<reference evidence="4 5" key="1">
    <citation type="submission" date="2017-03" db="EMBL/GenBank/DDBJ databases">
        <title>WGS assembly of Porphyra umbilicalis.</title>
        <authorList>
            <person name="Brawley S.H."/>
            <person name="Blouin N.A."/>
            <person name="Ficko-Blean E."/>
            <person name="Wheeler G.L."/>
            <person name="Lohr M."/>
            <person name="Goodson H.V."/>
            <person name="Jenkins J.W."/>
            <person name="Blaby-Haas C.E."/>
            <person name="Helliwell K.E."/>
            <person name="Chan C."/>
            <person name="Marriage T."/>
            <person name="Bhattacharya D."/>
            <person name="Klein A.S."/>
            <person name="Badis Y."/>
            <person name="Brodie J."/>
            <person name="Cao Y."/>
            <person name="Collen J."/>
            <person name="Dittami S.M."/>
            <person name="Gachon C.M."/>
            <person name="Green B.R."/>
            <person name="Karpowicz S."/>
            <person name="Kim J.W."/>
            <person name="Kudahl U."/>
            <person name="Lin S."/>
            <person name="Michel G."/>
            <person name="Mittag M."/>
            <person name="Olson B.J."/>
            <person name="Pangilinan J."/>
            <person name="Peng Y."/>
            <person name="Qiu H."/>
            <person name="Shu S."/>
            <person name="Singer J.T."/>
            <person name="Smith A.G."/>
            <person name="Sprecher B.N."/>
            <person name="Wagner V."/>
            <person name="Wang W."/>
            <person name="Wang Z.-Y."/>
            <person name="Yan J."/>
            <person name="Yarish C."/>
            <person name="Zoeuner-Riek S."/>
            <person name="Zhuang Y."/>
            <person name="Zou Y."/>
            <person name="Lindquist E.A."/>
            <person name="Grimwood J."/>
            <person name="Barry K."/>
            <person name="Rokhsar D.S."/>
            <person name="Schmutz J."/>
            <person name="Stiller J.W."/>
            <person name="Grossman A.R."/>
            <person name="Prochnik S.E."/>
        </authorList>
    </citation>
    <scope>NUCLEOTIDE SEQUENCE [LARGE SCALE GENOMIC DNA]</scope>
    <source>
        <strain evidence="4">4086291</strain>
    </source>
</reference>
<dbReference type="AlphaFoldDB" id="A0A1X6NJ45"/>
<dbReference type="Pfam" id="PF12796">
    <property type="entry name" value="Ank_2"/>
    <property type="match status" value="1"/>
</dbReference>
<feature type="repeat" description="ANK" evidence="3">
    <location>
        <begin position="167"/>
        <end position="199"/>
    </location>
</feature>
<dbReference type="Pfam" id="PF00023">
    <property type="entry name" value="Ank"/>
    <property type="match status" value="2"/>
</dbReference>
<evidence type="ECO:0000256" key="3">
    <source>
        <dbReference type="PROSITE-ProRule" id="PRU00023"/>
    </source>
</evidence>
<dbReference type="PANTHER" id="PTHR24198">
    <property type="entry name" value="ANKYRIN REPEAT AND PROTEIN KINASE DOMAIN-CONTAINING PROTEIN"/>
    <property type="match status" value="1"/>
</dbReference>
<evidence type="ECO:0000256" key="1">
    <source>
        <dbReference type="ARBA" id="ARBA00022737"/>
    </source>
</evidence>
<evidence type="ECO:0000256" key="2">
    <source>
        <dbReference type="ARBA" id="ARBA00023043"/>
    </source>
</evidence>
<proteinExistence type="predicted"/>
<protein>
    <submittedName>
        <fullName evidence="4">Uncharacterized protein</fullName>
    </submittedName>
</protein>
<dbReference type="PROSITE" id="PS50088">
    <property type="entry name" value="ANK_REPEAT"/>
    <property type="match status" value="5"/>
</dbReference>
<accession>A0A1X6NJ45</accession>
<gene>
    <name evidence="4" type="ORF">BU14_2452s0001</name>
</gene>
<dbReference type="OrthoDB" id="20872at2759"/>
<name>A0A1X6NJ45_PORUM</name>
<dbReference type="InterPro" id="IPR036770">
    <property type="entry name" value="Ankyrin_rpt-contain_sf"/>
</dbReference>
<feature type="non-terminal residue" evidence="4">
    <location>
        <position position="341"/>
    </location>
</feature>
<dbReference type="InterPro" id="IPR002110">
    <property type="entry name" value="Ankyrin_rpt"/>
</dbReference>
<evidence type="ECO:0000313" key="4">
    <source>
        <dbReference type="EMBL" id="OSX68639.1"/>
    </source>
</evidence>
<dbReference type="SMART" id="SM00248">
    <property type="entry name" value="ANK"/>
    <property type="match status" value="7"/>
</dbReference>
<organism evidence="4 5">
    <name type="scientific">Porphyra umbilicalis</name>
    <name type="common">Purple laver</name>
    <name type="synonym">Red alga</name>
    <dbReference type="NCBI Taxonomy" id="2786"/>
    <lineage>
        <taxon>Eukaryota</taxon>
        <taxon>Rhodophyta</taxon>
        <taxon>Bangiophyceae</taxon>
        <taxon>Bangiales</taxon>
        <taxon>Bangiaceae</taxon>
        <taxon>Porphyra</taxon>
    </lineage>
</organism>
<feature type="repeat" description="ANK" evidence="3">
    <location>
        <begin position="101"/>
        <end position="133"/>
    </location>
</feature>